<reference evidence="2" key="1">
    <citation type="journal article" date="2021" name="IMA Fungus">
        <title>Genomic characterization of three marine fungi, including Emericellopsis atlantica sp. nov. with signatures of a generalist lifestyle and marine biomass degradation.</title>
        <authorList>
            <person name="Hagestad O.C."/>
            <person name="Hou L."/>
            <person name="Andersen J.H."/>
            <person name="Hansen E.H."/>
            <person name="Altermark B."/>
            <person name="Li C."/>
            <person name="Kuhnert E."/>
            <person name="Cox R.J."/>
            <person name="Crous P.W."/>
            <person name="Spatafora J.W."/>
            <person name="Lail K."/>
            <person name="Amirebrahimi M."/>
            <person name="Lipzen A."/>
            <person name="Pangilinan J."/>
            <person name="Andreopoulos W."/>
            <person name="Hayes R.D."/>
            <person name="Ng V."/>
            <person name="Grigoriev I.V."/>
            <person name="Jackson S.A."/>
            <person name="Sutton T.D.S."/>
            <person name="Dobson A.D.W."/>
            <person name="Rama T."/>
        </authorList>
    </citation>
    <scope>NUCLEOTIDE SEQUENCE</scope>
    <source>
        <strain evidence="2">TRa3180A</strain>
    </source>
</reference>
<protein>
    <submittedName>
        <fullName evidence="2">Uncharacterized protein</fullName>
    </submittedName>
</protein>
<comment type="caution">
    <text evidence="2">The sequence shown here is derived from an EMBL/GenBank/DDBJ whole genome shotgun (WGS) entry which is preliminary data.</text>
</comment>
<evidence type="ECO:0000313" key="2">
    <source>
        <dbReference type="EMBL" id="KAG9246516.1"/>
    </source>
</evidence>
<sequence length="274" mass="29701">MYCYTRNLQRSSSGTTNSTSSTGLKETLTSMIPVLTAQSTTQTNSLTTQFPPPILPQPTFAAAYTVSIPSVNTKNLPTPPAISVSTPPASQGIISNSSSLSRSCLTGIIFDATVVIAAMIISFFFSRSINQRKNGQPLADEPLLPPAQSRIVCFSEYLGTSWRPTSEWNHAINLISFCCIINARKSSRTTIKQNSNDHRHKRDVLRGTVPYIITFAAAQISSKVGDLRGSEIPATKKTELASPILIPEQQAIRGRAREILMPGKPAASRPLPEL</sequence>
<accession>A0A9P7Z765</accession>
<dbReference type="Proteomes" id="UP000887226">
    <property type="component" value="Unassembled WGS sequence"/>
</dbReference>
<evidence type="ECO:0000256" key="1">
    <source>
        <dbReference type="SAM" id="Phobius"/>
    </source>
</evidence>
<keyword evidence="1" id="KW-1133">Transmembrane helix</keyword>
<name>A0A9P7Z765_9HELO</name>
<keyword evidence="3" id="KW-1185">Reference proteome</keyword>
<feature type="transmembrane region" description="Helical" evidence="1">
    <location>
        <begin position="105"/>
        <end position="125"/>
    </location>
</feature>
<proteinExistence type="predicted"/>
<keyword evidence="1" id="KW-0812">Transmembrane</keyword>
<dbReference type="AlphaFoldDB" id="A0A9P7Z765"/>
<organism evidence="2 3">
    <name type="scientific">Calycina marina</name>
    <dbReference type="NCBI Taxonomy" id="1763456"/>
    <lineage>
        <taxon>Eukaryota</taxon>
        <taxon>Fungi</taxon>
        <taxon>Dikarya</taxon>
        <taxon>Ascomycota</taxon>
        <taxon>Pezizomycotina</taxon>
        <taxon>Leotiomycetes</taxon>
        <taxon>Helotiales</taxon>
        <taxon>Pezizellaceae</taxon>
        <taxon>Calycina</taxon>
    </lineage>
</organism>
<gene>
    <name evidence="2" type="ORF">BJ878DRAFT_540196</name>
</gene>
<keyword evidence="1" id="KW-0472">Membrane</keyword>
<dbReference type="EMBL" id="MU253801">
    <property type="protein sequence ID" value="KAG9246516.1"/>
    <property type="molecule type" value="Genomic_DNA"/>
</dbReference>
<evidence type="ECO:0000313" key="3">
    <source>
        <dbReference type="Proteomes" id="UP000887226"/>
    </source>
</evidence>